<dbReference type="GO" id="GO:0005840">
    <property type="term" value="C:ribosome"/>
    <property type="evidence" value="ECO:0007669"/>
    <property type="project" value="UniProtKB-KW"/>
</dbReference>
<evidence type="ECO:0000256" key="5">
    <source>
        <dbReference type="ARBA" id="ARBA00035294"/>
    </source>
</evidence>
<gene>
    <name evidence="7" type="primary">rpsF</name>
    <name evidence="7" type="ORF">ACFQY0_13145</name>
</gene>
<dbReference type="RefSeq" id="WP_379713109.1">
    <property type="nucleotide sequence ID" value="NZ_JBHTBS010000006.1"/>
</dbReference>
<dbReference type="Proteomes" id="UP001596472">
    <property type="component" value="Unassembled WGS sequence"/>
</dbReference>
<dbReference type="InterPro" id="IPR000529">
    <property type="entry name" value="Ribosomal_bS6"/>
</dbReference>
<name>A0ABW2L6U8_9BACT</name>
<dbReference type="SUPFAM" id="SSF54995">
    <property type="entry name" value="Ribosomal protein S6"/>
    <property type="match status" value="1"/>
</dbReference>
<comment type="caution">
    <text evidence="7">The sequence shown here is derived from an EMBL/GenBank/DDBJ whole genome shotgun (WGS) entry which is preliminary data.</text>
</comment>
<dbReference type="Pfam" id="PF01250">
    <property type="entry name" value="Ribosomal_S6"/>
    <property type="match status" value="1"/>
</dbReference>
<comment type="function">
    <text evidence="4">Binds together with bS18 to 16S ribosomal RNA.</text>
</comment>
<dbReference type="InterPro" id="IPR020814">
    <property type="entry name" value="Ribosomal_S6_plastid/chlpt"/>
</dbReference>
<protein>
    <recommendedName>
        <fullName evidence="5">Small ribosomal subunit protein bS6</fullName>
    </recommendedName>
    <alternativeName>
        <fullName evidence="6">30S ribosomal protein S6</fullName>
    </alternativeName>
</protein>
<dbReference type="CDD" id="cd00473">
    <property type="entry name" value="bS6"/>
    <property type="match status" value="1"/>
</dbReference>
<comment type="similarity">
    <text evidence="1">Belongs to the bacterial ribosomal protein bS6 family.</text>
</comment>
<evidence type="ECO:0000256" key="1">
    <source>
        <dbReference type="ARBA" id="ARBA00009512"/>
    </source>
</evidence>
<evidence type="ECO:0000256" key="6">
    <source>
        <dbReference type="ARBA" id="ARBA00035520"/>
    </source>
</evidence>
<organism evidence="7 8">
    <name type="scientific">Haloferula chungangensis</name>
    <dbReference type="NCBI Taxonomy" id="1048331"/>
    <lineage>
        <taxon>Bacteria</taxon>
        <taxon>Pseudomonadati</taxon>
        <taxon>Verrucomicrobiota</taxon>
        <taxon>Verrucomicrobiia</taxon>
        <taxon>Verrucomicrobiales</taxon>
        <taxon>Verrucomicrobiaceae</taxon>
        <taxon>Haloferula</taxon>
    </lineage>
</organism>
<dbReference type="NCBIfam" id="TIGR00166">
    <property type="entry name" value="S6"/>
    <property type="match status" value="1"/>
</dbReference>
<proteinExistence type="inferred from homology"/>
<sequence length="94" mass="10647">MSRKYEGLLILNTKGLDGSIDDLVSSVGKEMEAEGAKLEEVLQHGRKKFAYPSNKIDGGHYVSYMFDAEPETIKSIDTKLKLNTHVHQQYYKVL</sequence>
<reference evidence="8" key="1">
    <citation type="journal article" date="2019" name="Int. J. Syst. Evol. Microbiol.">
        <title>The Global Catalogue of Microorganisms (GCM) 10K type strain sequencing project: providing services to taxonomists for standard genome sequencing and annotation.</title>
        <authorList>
            <consortium name="The Broad Institute Genomics Platform"/>
            <consortium name="The Broad Institute Genome Sequencing Center for Infectious Disease"/>
            <person name="Wu L."/>
            <person name="Ma J."/>
        </authorList>
    </citation>
    <scope>NUCLEOTIDE SEQUENCE [LARGE SCALE GENOMIC DNA]</scope>
    <source>
        <strain evidence="8">CGMCC 4.1467</strain>
    </source>
</reference>
<evidence type="ECO:0000256" key="3">
    <source>
        <dbReference type="ARBA" id="ARBA00023274"/>
    </source>
</evidence>
<dbReference type="EMBL" id="JBHTBS010000006">
    <property type="protein sequence ID" value="MFC7338133.1"/>
    <property type="molecule type" value="Genomic_DNA"/>
</dbReference>
<dbReference type="Gene3D" id="3.30.70.60">
    <property type="match status" value="1"/>
</dbReference>
<evidence type="ECO:0000256" key="2">
    <source>
        <dbReference type="ARBA" id="ARBA00022980"/>
    </source>
</evidence>
<dbReference type="InterPro" id="IPR035980">
    <property type="entry name" value="Ribosomal_bS6_sf"/>
</dbReference>
<evidence type="ECO:0000256" key="4">
    <source>
        <dbReference type="ARBA" id="ARBA00035104"/>
    </source>
</evidence>
<keyword evidence="2 7" id="KW-0689">Ribosomal protein</keyword>
<accession>A0ABW2L6U8</accession>
<evidence type="ECO:0000313" key="7">
    <source>
        <dbReference type="EMBL" id="MFC7338133.1"/>
    </source>
</evidence>
<dbReference type="InterPro" id="IPR014717">
    <property type="entry name" value="Transl_elong_EF1B/ribsomal_bS6"/>
</dbReference>
<evidence type="ECO:0000313" key="8">
    <source>
        <dbReference type="Proteomes" id="UP001596472"/>
    </source>
</evidence>
<keyword evidence="3" id="KW-0687">Ribonucleoprotein</keyword>
<keyword evidence="8" id="KW-1185">Reference proteome</keyword>